<dbReference type="AlphaFoldDB" id="A0A0H2RKR9"/>
<dbReference type="InterPro" id="IPR000073">
    <property type="entry name" value="AB_hydrolase_1"/>
</dbReference>
<dbReference type="OrthoDB" id="5311491at2759"/>
<gene>
    <name evidence="2" type="ORF">SCHPADRAFT_833108</name>
</gene>
<dbReference type="InterPro" id="IPR029058">
    <property type="entry name" value="AB_hydrolase_fold"/>
</dbReference>
<dbReference type="EMBL" id="KQ086037">
    <property type="protein sequence ID" value="KLO10048.1"/>
    <property type="molecule type" value="Genomic_DNA"/>
</dbReference>
<name>A0A0H2RKR9_9AGAM</name>
<evidence type="ECO:0000313" key="3">
    <source>
        <dbReference type="Proteomes" id="UP000053477"/>
    </source>
</evidence>
<dbReference type="GO" id="GO:0016787">
    <property type="term" value="F:hydrolase activity"/>
    <property type="evidence" value="ECO:0007669"/>
    <property type="project" value="UniProtKB-KW"/>
</dbReference>
<reference evidence="2 3" key="1">
    <citation type="submission" date="2015-04" db="EMBL/GenBank/DDBJ databases">
        <title>Complete genome sequence of Schizopora paradoxa KUC8140, a cosmopolitan wood degrader in East Asia.</title>
        <authorList>
            <consortium name="DOE Joint Genome Institute"/>
            <person name="Min B."/>
            <person name="Park H."/>
            <person name="Jang Y."/>
            <person name="Kim J.-J."/>
            <person name="Kim K.H."/>
            <person name="Pangilinan J."/>
            <person name="Lipzen A."/>
            <person name="Riley R."/>
            <person name="Grigoriev I.V."/>
            <person name="Spatafora J.W."/>
            <person name="Choi I.-G."/>
        </authorList>
    </citation>
    <scope>NUCLEOTIDE SEQUENCE [LARGE SCALE GENOMIC DNA]</scope>
    <source>
        <strain evidence="2 3">KUC8140</strain>
    </source>
</reference>
<keyword evidence="2" id="KW-0378">Hydrolase</keyword>
<organism evidence="2 3">
    <name type="scientific">Schizopora paradoxa</name>
    <dbReference type="NCBI Taxonomy" id="27342"/>
    <lineage>
        <taxon>Eukaryota</taxon>
        <taxon>Fungi</taxon>
        <taxon>Dikarya</taxon>
        <taxon>Basidiomycota</taxon>
        <taxon>Agaricomycotina</taxon>
        <taxon>Agaricomycetes</taxon>
        <taxon>Hymenochaetales</taxon>
        <taxon>Schizoporaceae</taxon>
        <taxon>Schizopora</taxon>
    </lineage>
</organism>
<dbReference type="InParanoid" id="A0A0H2RKR9"/>
<keyword evidence="3" id="KW-1185">Reference proteome</keyword>
<dbReference type="SUPFAM" id="SSF53474">
    <property type="entry name" value="alpha/beta-Hydrolases"/>
    <property type="match status" value="1"/>
</dbReference>
<feature type="domain" description="AB hydrolase-1" evidence="1">
    <location>
        <begin position="34"/>
        <end position="374"/>
    </location>
</feature>
<protein>
    <submittedName>
        <fullName evidence="2">Alpha/beta-hydrolase</fullName>
    </submittedName>
</protein>
<dbReference type="Pfam" id="PF12697">
    <property type="entry name" value="Abhydrolase_6"/>
    <property type="match status" value="1"/>
</dbReference>
<accession>A0A0H2RKR9</accession>
<sequence>MLFESMQKAVINSEGIRLAYIDSGPVPGDNYTTLVCIHGYQYSALSFARLLPKAAEHNLRVIALNRRDYAGSSPFSSNELAAIDRGEPESQDEFFKKRGLEIAEFLVWVTEELGIPKARSTVSPGGKSQPKGGLCLLGWSLGTNTALAFLAHLSSYPSTVREKLQGYLRTLVLYDPPLSTLGYPLPTEGVYSPFTDPEIPKSEMPAAFARFITGYYSHPYYALGTTGSDDITAAEKKFNLSVLQTKPLPPASAERPASSDAPGGAELLATIDDAPCARSEKAFMSAAPHVLRALLSKSVVFESNEGEENSQFSNVDVRILHGTDTLWGIVWGIWELERELERWDSEWRKRRDVSFTKMDGANHFIHWDEPDRFLSFVSH</sequence>
<proteinExistence type="predicted"/>
<evidence type="ECO:0000259" key="1">
    <source>
        <dbReference type="Pfam" id="PF12697"/>
    </source>
</evidence>
<dbReference type="Gene3D" id="3.40.50.1820">
    <property type="entry name" value="alpha/beta hydrolase"/>
    <property type="match status" value="1"/>
</dbReference>
<dbReference type="Proteomes" id="UP000053477">
    <property type="component" value="Unassembled WGS sequence"/>
</dbReference>
<evidence type="ECO:0000313" key="2">
    <source>
        <dbReference type="EMBL" id="KLO10048.1"/>
    </source>
</evidence>